<accession>A0A318UZ60</accession>
<dbReference type="OrthoDB" id="9808281at2"/>
<dbReference type="GO" id="GO:0005829">
    <property type="term" value="C:cytosol"/>
    <property type="evidence" value="ECO:0007669"/>
    <property type="project" value="TreeGrafter"/>
</dbReference>
<evidence type="ECO:0000256" key="2">
    <source>
        <dbReference type="ARBA" id="ARBA00022679"/>
    </source>
</evidence>
<evidence type="ECO:0000259" key="3">
    <source>
        <dbReference type="Pfam" id="PF01648"/>
    </source>
</evidence>
<dbReference type="AlphaFoldDB" id="A0A318UZ60"/>
<organism evidence="4 5">
    <name type="scientific">Pedobacter nutrimenti</name>
    <dbReference type="NCBI Taxonomy" id="1241337"/>
    <lineage>
        <taxon>Bacteria</taxon>
        <taxon>Pseudomonadati</taxon>
        <taxon>Bacteroidota</taxon>
        <taxon>Sphingobacteriia</taxon>
        <taxon>Sphingobacteriales</taxon>
        <taxon>Sphingobacteriaceae</taxon>
        <taxon>Pedobacter</taxon>
    </lineage>
</organism>
<dbReference type="RefSeq" id="WP_110826978.1">
    <property type="nucleotide sequence ID" value="NZ_QKLU01000001.1"/>
</dbReference>
<evidence type="ECO:0000313" key="5">
    <source>
        <dbReference type="Proteomes" id="UP000248198"/>
    </source>
</evidence>
<dbReference type="GO" id="GO:0008897">
    <property type="term" value="F:holo-[acyl-carrier-protein] synthase activity"/>
    <property type="evidence" value="ECO:0007669"/>
    <property type="project" value="InterPro"/>
</dbReference>
<dbReference type="GO" id="GO:0019878">
    <property type="term" value="P:lysine biosynthetic process via aminoadipic acid"/>
    <property type="evidence" value="ECO:0007669"/>
    <property type="project" value="TreeGrafter"/>
</dbReference>
<dbReference type="InterPro" id="IPR050559">
    <property type="entry name" value="P-Pant_transferase_sf"/>
</dbReference>
<dbReference type="SUPFAM" id="SSF56214">
    <property type="entry name" value="4'-phosphopantetheinyl transferase"/>
    <property type="match status" value="2"/>
</dbReference>
<reference evidence="4 5" key="1">
    <citation type="submission" date="2018-06" db="EMBL/GenBank/DDBJ databases">
        <title>Genomic Encyclopedia of Archaeal and Bacterial Type Strains, Phase II (KMG-II): from individual species to whole genera.</title>
        <authorList>
            <person name="Goeker M."/>
        </authorList>
    </citation>
    <scope>NUCLEOTIDE SEQUENCE [LARGE SCALE GENOMIC DNA]</scope>
    <source>
        <strain evidence="4 5">DSM 27372</strain>
    </source>
</reference>
<gene>
    <name evidence="4" type="ORF">B0O44_101354</name>
</gene>
<dbReference type="GO" id="GO:0000287">
    <property type="term" value="F:magnesium ion binding"/>
    <property type="evidence" value="ECO:0007669"/>
    <property type="project" value="InterPro"/>
</dbReference>
<dbReference type="Gene3D" id="3.90.470.20">
    <property type="entry name" value="4'-phosphopantetheinyl transferase domain"/>
    <property type="match status" value="2"/>
</dbReference>
<comment type="caution">
    <text evidence="4">The sequence shown here is derived from an EMBL/GenBank/DDBJ whole genome shotgun (WGS) entry which is preliminary data.</text>
</comment>
<dbReference type="PANTHER" id="PTHR12215">
    <property type="entry name" value="PHOSPHOPANTETHEINE TRANSFERASE"/>
    <property type="match status" value="1"/>
</dbReference>
<evidence type="ECO:0000256" key="1">
    <source>
        <dbReference type="ARBA" id="ARBA00010990"/>
    </source>
</evidence>
<sequence length="233" mass="26677">MSISIIKSVDWAPFSFEQTPGTDSISIFRISARDYYSKISENVTNVLSAEELFRSSRFFNKTDQERFISARYALRNLLSVFLLQKASDIQFKLLENNKPEVEGIEFNISHSQNEILIAIGTVSLGIDVEYIDPQFDMNMMLDSILTQQEADFVRSYEEKHLGFYTMWTRKEALLKATGEGLIDDLSCLSVLQNVVSRKGTHYNLVSFLAGHQYSGAISYPNQDPKTIKYFNYP</sequence>
<dbReference type="EMBL" id="QKLU01000001">
    <property type="protein sequence ID" value="PYF76879.1"/>
    <property type="molecule type" value="Genomic_DNA"/>
</dbReference>
<dbReference type="Proteomes" id="UP000248198">
    <property type="component" value="Unassembled WGS sequence"/>
</dbReference>
<keyword evidence="2 4" id="KW-0808">Transferase</keyword>
<comment type="similarity">
    <text evidence="1">Belongs to the P-Pant transferase superfamily. Gsp/Sfp/HetI/AcpT family.</text>
</comment>
<protein>
    <submittedName>
        <fullName evidence="4">4'-phosphopantetheinyl transferase</fullName>
    </submittedName>
</protein>
<dbReference type="PANTHER" id="PTHR12215:SF10">
    <property type="entry name" value="L-AMINOADIPATE-SEMIALDEHYDE DEHYDROGENASE-PHOSPHOPANTETHEINYL TRANSFERASE"/>
    <property type="match status" value="1"/>
</dbReference>
<proteinExistence type="inferred from homology"/>
<evidence type="ECO:0000313" key="4">
    <source>
        <dbReference type="EMBL" id="PYF76879.1"/>
    </source>
</evidence>
<dbReference type="Pfam" id="PF01648">
    <property type="entry name" value="ACPS"/>
    <property type="match status" value="1"/>
</dbReference>
<dbReference type="InterPro" id="IPR008278">
    <property type="entry name" value="4-PPantetheinyl_Trfase_dom"/>
</dbReference>
<feature type="domain" description="4'-phosphopantetheinyl transferase" evidence="3">
    <location>
        <begin position="123"/>
        <end position="198"/>
    </location>
</feature>
<keyword evidence="5" id="KW-1185">Reference proteome</keyword>
<name>A0A318UZ60_9SPHI</name>
<dbReference type="InterPro" id="IPR037143">
    <property type="entry name" value="4-PPantetheinyl_Trfase_dom_sf"/>
</dbReference>